<sequence length="182" mass="19961">MTDRKKLVKTYVSPETAALLRNAAKAQGLSESSFVRILIETIVEEDGTEAVQPPKVARVSKVTVRLPKDVAGDLNAAAKEQRVTASTWAASILMAKFRAAPQPVKSQRRAIQRSFRQLQGMATNTNQMAALMNRGVFTGDSYAPTRDELAALRKGIADLRTDLRQFAGGQYDLQIVRGLDDE</sequence>
<name>A0ABX2IW80_9RHOB</name>
<evidence type="ECO:0000313" key="2">
    <source>
        <dbReference type="Proteomes" id="UP000777935"/>
    </source>
</evidence>
<proteinExistence type="predicted"/>
<comment type="caution">
    <text evidence="1">The sequence shown here is derived from an EMBL/GenBank/DDBJ whole genome shotgun (WGS) entry which is preliminary data.</text>
</comment>
<organism evidence="1 2">
    <name type="scientific">Parasulfitobacter algicola</name>
    <dbReference type="NCBI Taxonomy" id="2614809"/>
    <lineage>
        <taxon>Bacteria</taxon>
        <taxon>Pseudomonadati</taxon>
        <taxon>Pseudomonadota</taxon>
        <taxon>Alphaproteobacteria</taxon>
        <taxon>Rhodobacterales</taxon>
        <taxon>Roseobacteraceae</taxon>
        <taxon>Parasulfitobacter</taxon>
    </lineage>
</organism>
<accession>A0ABX2IW80</accession>
<protein>
    <recommendedName>
        <fullName evidence="3">Ribbon-helix-helix protein CopG domain-containing protein</fullName>
    </recommendedName>
</protein>
<dbReference type="RefSeq" id="WP_174139957.1">
    <property type="nucleotide sequence ID" value="NZ_JABUFE010000019.1"/>
</dbReference>
<keyword evidence="2" id="KW-1185">Reference proteome</keyword>
<gene>
    <name evidence="1" type="ORF">HRQ87_18640</name>
</gene>
<dbReference type="Proteomes" id="UP000777935">
    <property type="component" value="Unassembled WGS sequence"/>
</dbReference>
<reference evidence="1 2" key="1">
    <citation type="submission" date="2020-06" db="EMBL/GenBank/DDBJ databases">
        <title>Sulfitobacter algicola sp. nov., isolated from green algae.</title>
        <authorList>
            <person name="Wang C."/>
        </authorList>
    </citation>
    <scope>NUCLEOTIDE SEQUENCE [LARGE SCALE GENOMIC DNA]</scope>
    <source>
        <strain evidence="1 2">1151</strain>
    </source>
</reference>
<evidence type="ECO:0000313" key="1">
    <source>
        <dbReference type="EMBL" id="NSX56805.1"/>
    </source>
</evidence>
<evidence type="ECO:0008006" key="3">
    <source>
        <dbReference type="Google" id="ProtNLM"/>
    </source>
</evidence>
<dbReference type="EMBL" id="JABUFE010000019">
    <property type="protein sequence ID" value="NSX56805.1"/>
    <property type="molecule type" value="Genomic_DNA"/>
</dbReference>